<keyword evidence="2" id="KW-1185">Reference proteome</keyword>
<comment type="caution">
    <text evidence="1">The sequence shown here is derived from an EMBL/GenBank/DDBJ whole genome shotgun (WGS) entry which is preliminary data.</text>
</comment>
<organism evidence="1 2">
    <name type="scientific">Eretmocerus hayati</name>
    <dbReference type="NCBI Taxonomy" id="131215"/>
    <lineage>
        <taxon>Eukaryota</taxon>
        <taxon>Metazoa</taxon>
        <taxon>Ecdysozoa</taxon>
        <taxon>Arthropoda</taxon>
        <taxon>Hexapoda</taxon>
        <taxon>Insecta</taxon>
        <taxon>Pterygota</taxon>
        <taxon>Neoptera</taxon>
        <taxon>Endopterygota</taxon>
        <taxon>Hymenoptera</taxon>
        <taxon>Apocrita</taxon>
        <taxon>Proctotrupomorpha</taxon>
        <taxon>Chalcidoidea</taxon>
        <taxon>Aphelinidae</taxon>
        <taxon>Aphelininae</taxon>
        <taxon>Eretmocerus</taxon>
    </lineage>
</organism>
<reference evidence="1" key="1">
    <citation type="submission" date="2023-04" db="EMBL/GenBank/DDBJ databases">
        <title>A chromosome-level genome assembly of the parasitoid wasp Eretmocerus hayati.</title>
        <authorList>
            <person name="Zhong Y."/>
            <person name="Liu S."/>
            <person name="Liu Y."/>
        </authorList>
    </citation>
    <scope>NUCLEOTIDE SEQUENCE</scope>
    <source>
        <strain evidence="1">ZJU_SS_LIU_2023</strain>
    </source>
</reference>
<sequence length="170" mass="19858">MADLTLFNAYTTPNYVKRKISELSDTIKYPVIEVKNIQTKKYGFAVVFKCEDPQAKKKVDKNFDLFAPKDLKEKIQSNLEKNLKDLNNSNDPIYIMKVKEDDTERIRLYHAKDDIEESESEDCEVCEDESEDEVESPPSPPIRKPSTKRKRNTQKVKAGDDSRPKRQRRE</sequence>
<dbReference type="EMBL" id="CM056742">
    <property type="protein sequence ID" value="KAJ8676996.1"/>
    <property type="molecule type" value="Genomic_DNA"/>
</dbReference>
<protein>
    <submittedName>
        <fullName evidence="1">Uncharacterized protein</fullName>
    </submittedName>
</protein>
<dbReference type="Proteomes" id="UP001239111">
    <property type="component" value="Chromosome 2"/>
</dbReference>
<gene>
    <name evidence="1" type="ORF">QAD02_012783</name>
</gene>
<accession>A0ACC2P1Q4</accession>
<evidence type="ECO:0000313" key="2">
    <source>
        <dbReference type="Proteomes" id="UP001239111"/>
    </source>
</evidence>
<name>A0ACC2P1Q4_9HYME</name>
<proteinExistence type="predicted"/>
<evidence type="ECO:0000313" key="1">
    <source>
        <dbReference type="EMBL" id="KAJ8676996.1"/>
    </source>
</evidence>